<comment type="caution">
    <text evidence="2">The sequence shown here is derived from an EMBL/GenBank/DDBJ whole genome shotgun (WGS) entry which is preliminary data.</text>
</comment>
<gene>
    <name evidence="2" type="ORF">PBRASI_LOCUS8522</name>
</gene>
<keyword evidence="3" id="KW-1185">Reference proteome</keyword>
<keyword evidence="1" id="KW-0732">Signal</keyword>
<proteinExistence type="predicted"/>
<dbReference type="Proteomes" id="UP000789739">
    <property type="component" value="Unassembled WGS sequence"/>
</dbReference>
<dbReference type="EMBL" id="CAJVPI010001546">
    <property type="protein sequence ID" value="CAG8617665.1"/>
    <property type="molecule type" value="Genomic_DNA"/>
</dbReference>
<accession>A0A9N9GLN4</accession>
<name>A0A9N9GLN4_9GLOM</name>
<feature type="chain" id="PRO_5040293449" evidence="1">
    <location>
        <begin position="25"/>
        <end position="135"/>
    </location>
</feature>
<evidence type="ECO:0000256" key="1">
    <source>
        <dbReference type="SAM" id="SignalP"/>
    </source>
</evidence>
<dbReference type="AlphaFoldDB" id="A0A9N9GLN4"/>
<reference evidence="2" key="1">
    <citation type="submission" date="2021-06" db="EMBL/GenBank/DDBJ databases">
        <authorList>
            <person name="Kallberg Y."/>
            <person name="Tangrot J."/>
            <person name="Rosling A."/>
        </authorList>
    </citation>
    <scope>NUCLEOTIDE SEQUENCE</scope>
    <source>
        <strain evidence="2">BR232B</strain>
    </source>
</reference>
<feature type="signal peptide" evidence="1">
    <location>
        <begin position="1"/>
        <end position="24"/>
    </location>
</feature>
<protein>
    <submittedName>
        <fullName evidence="2">651_t:CDS:1</fullName>
    </submittedName>
</protein>
<sequence>MASANKILMLLVLITVLFATLATSTPIPDLDKRAPVMHVSAPRSGFFWAQKSLQNVSWWCTECKATDGVKIKIICNGKSAFSTTGNNANTGQKDIKVDPAWAPEGASCSVKVVLKSNSNVFGTSNGSVIIVKTQE</sequence>
<organism evidence="2 3">
    <name type="scientific">Paraglomus brasilianum</name>
    <dbReference type="NCBI Taxonomy" id="144538"/>
    <lineage>
        <taxon>Eukaryota</taxon>
        <taxon>Fungi</taxon>
        <taxon>Fungi incertae sedis</taxon>
        <taxon>Mucoromycota</taxon>
        <taxon>Glomeromycotina</taxon>
        <taxon>Glomeromycetes</taxon>
        <taxon>Paraglomerales</taxon>
        <taxon>Paraglomeraceae</taxon>
        <taxon>Paraglomus</taxon>
    </lineage>
</organism>
<evidence type="ECO:0000313" key="3">
    <source>
        <dbReference type="Proteomes" id="UP000789739"/>
    </source>
</evidence>
<evidence type="ECO:0000313" key="2">
    <source>
        <dbReference type="EMBL" id="CAG8617665.1"/>
    </source>
</evidence>
<dbReference type="OrthoDB" id="2459405at2759"/>